<dbReference type="EMBL" id="BT121513">
    <property type="protein sequence ID" value="ADD38443.1"/>
    <property type="molecule type" value="mRNA"/>
</dbReference>
<sequence>MDELTFSLMEFVLIIEEKGRGEGLVYFLPLIVERTFQSLFREIIKQGIQAISQAIKRVKDGVLRKIVIYTDSKLAINSVEDWMPKWKKNGWKKSCGGHVINMNDFCQLENIKKKEWQLNLSMFGLIKVSRETNMLMSRNSKF</sequence>
<dbReference type="InterPro" id="IPR012337">
    <property type="entry name" value="RNaseH-like_sf"/>
</dbReference>
<proteinExistence type="evidence at transcript level"/>
<protein>
    <submittedName>
        <fullName evidence="2">Ribonuclease H1</fullName>
    </submittedName>
</protein>
<dbReference type="SUPFAM" id="SSF53098">
    <property type="entry name" value="Ribonuclease H-like"/>
    <property type="match status" value="1"/>
</dbReference>
<feature type="domain" description="RNase H type-1" evidence="1">
    <location>
        <begin position="1"/>
        <end position="142"/>
    </location>
</feature>
<dbReference type="PROSITE" id="PS50879">
    <property type="entry name" value="RNASE_H_1"/>
    <property type="match status" value="1"/>
</dbReference>
<dbReference type="Pfam" id="PF00075">
    <property type="entry name" value="RNase_H"/>
    <property type="match status" value="1"/>
</dbReference>
<gene>
    <name evidence="2" type="primary">RNH1</name>
</gene>
<name>D3PIQ7_LEPSM</name>
<evidence type="ECO:0000259" key="1">
    <source>
        <dbReference type="PROSITE" id="PS50879"/>
    </source>
</evidence>
<dbReference type="GO" id="GO:0004523">
    <property type="term" value="F:RNA-DNA hybrid ribonuclease activity"/>
    <property type="evidence" value="ECO:0007669"/>
    <property type="project" value="InterPro"/>
</dbReference>
<dbReference type="GO" id="GO:0003676">
    <property type="term" value="F:nucleic acid binding"/>
    <property type="evidence" value="ECO:0007669"/>
    <property type="project" value="InterPro"/>
</dbReference>
<organism evidence="2">
    <name type="scientific">Lepeophtheirus salmonis</name>
    <name type="common">Salmon louse</name>
    <name type="synonym">Caligus salmonis</name>
    <dbReference type="NCBI Taxonomy" id="72036"/>
    <lineage>
        <taxon>Eukaryota</taxon>
        <taxon>Metazoa</taxon>
        <taxon>Ecdysozoa</taxon>
        <taxon>Arthropoda</taxon>
        <taxon>Crustacea</taxon>
        <taxon>Multicrustacea</taxon>
        <taxon>Hexanauplia</taxon>
        <taxon>Copepoda</taxon>
        <taxon>Siphonostomatoida</taxon>
        <taxon>Caligidae</taxon>
        <taxon>Lepeophtheirus</taxon>
    </lineage>
</organism>
<accession>D3PIQ7</accession>
<dbReference type="OrthoDB" id="407198at2759"/>
<dbReference type="InterPro" id="IPR036397">
    <property type="entry name" value="RNaseH_sf"/>
</dbReference>
<dbReference type="InterPro" id="IPR002156">
    <property type="entry name" value="RNaseH_domain"/>
</dbReference>
<evidence type="ECO:0000313" key="2">
    <source>
        <dbReference type="EMBL" id="ADD38443.1"/>
    </source>
</evidence>
<dbReference type="AlphaFoldDB" id="D3PIQ7"/>
<dbReference type="Gene3D" id="3.30.420.10">
    <property type="entry name" value="Ribonuclease H-like superfamily/Ribonuclease H"/>
    <property type="match status" value="1"/>
</dbReference>
<reference evidence="2" key="1">
    <citation type="submission" date="2010-03" db="EMBL/GenBank/DDBJ databases">
        <title>Atlantic Lepeophtheirus salmonis ESTs and full-length cDNAs.</title>
        <authorList>
            <person name="Yasuike M."/>
            <person name="von Schalburg K."/>
            <person name="Cooper G."/>
            <person name="Leong J."/>
            <person name="Nilsen F."/>
            <person name="Jones S.R.M."/>
            <person name="Koop B.F."/>
        </authorList>
    </citation>
    <scope>NUCLEOTIDE SEQUENCE</scope>
    <source>
        <strain evidence="2">Atlantic form</strain>
        <tissue evidence="2">Mixed tissue</tissue>
    </source>
</reference>